<dbReference type="RefSeq" id="WP_052843974.1">
    <property type="nucleotide sequence ID" value="NZ_CP011546.1"/>
</dbReference>
<dbReference type="Proteomes" id="UP000035548">
    <property type="component" value="Chromosome"/>
</dbReference>
<keyword evidence="2" id="KW-1185">Reference proteome</keyword>
<dbReference type="STRING" id="1072256.CUTER_01600"/>
<dbReference type="PATRIC" id="fig|1072256.5.peg.309"/>
<protein>
    <recommendedName>
        <fullName evidence="3">Asp23/Gls24 family envelope stress response protein</fullName>
    </recommendedName>
</protein>
<reference evidence="2" key="2">
    <citation type="submission" date="2015-05" db="EMBL/GenBank/DDBJ databases">
        <title>Complete genome sequence of Corynebacterium uterequi DSM 45634, isolated from the uterus of a maiden mare.</title>
        <authorList>
            <person name="Ruckert C."/>
            <person name="Albersmeier A."/>
            <person name="Winkler A."/>
            <person name="Tauch A."/>
        </authorList>
    </citation>
    <scope>NUCLEOTIDE SEQUENCE [LARGE SCALE GENOMIC DNA]</scope>
    <source>
        <strain evidence="2">DSM 45634</strain>
    </source>
</reference>
<gene>
    <name evidence="1" type="ORF">CUTER_01600</name>
</gene>
<name>A0A0G3HAE2_9CORY</name>
<dbReference type="KEGG" id="cut:CUTER_01600"/>
<evidence type="ECO:0000313" key="1">
    <source>
        <dbReference type="EMBL" id="AKK10336.1"/>
    </source>
</evidence>
<evidence type="ECO:0008006" key="3">
    <source>
        <dbReference type="Google" id="ProtNLM"/>
    </source>
</evidence>
<proteinExistence type="predicted"/>
<dbReference type="EMBL" id="CP011546">
    <property type="protein sequence ID" value="AKK10336.1"/>
    <property type="molecule type" value="Genomic_DNA"/>
</dbReference>
<evidence type="ECO:0000313" key="2">
    <source>
        <dbReference type="Proteomes" id="UP000035548"/>
    </source>
</evidence>
<accession>A0A0G3HAE2</accession>
<reference evidence="1 2" key="1">
    <citation type="journal article" date="2015" name="Genome Announc.">
        <title>Virulence Factor Genes Detected in the Complete Genome Sequence of Corynebacterium uterequi DSM 45634, Isolated from the Uterus of a Maiden Mare.</title>
        <authorList>
            <person name="Ruckert C."/>
            <person name="Kriete M."/>
            <person name="Jaenicke S."/>
            <person name="Winkler A."/>
            <person name="Tauch A."/>
        </authorList>
    </citation>
    <scope>NUCLEOTIDE SEQUENCE [LARGE SCALE GENOMIC DNA]</scope>
    <source>
        <strain evidence="1 2">DSM 45634</strain>
    </source>
</reference>
<dbReference type="AlphaFoldDB" id="A0A0G3HAE2"/>
<organism evidence="1 2">
    <name type="scientific">Corynebacterium uterequi</name>
    <dbReference type="NCBI Taxonomy" id="1072256"/>
    <lineage>
        <taxon>Bacteria</taxon>
        <taxon>Bacillati</taxon>
        <taxon>Actinomycetota</taxon>
        <taxon>Actinomycetes</taxon>
        <taxon>Mycobacteriales</taxon>
        <taxon>Corynebacteriaceae</taxon>
        <taxon>Corynebacterium</taxon>
    </lineage>
</organism>
<sequence length="99" mass="10435">MSLINDPIAYDTAHAIVKSVLAVPGVHDMYAGTFGEVSLLYPGERARGLRLGDDTLRVHVVADLASLGGAPLHELGERIRTAVAPLTDYAVDVIIADAV</sequence>
<dbReference type="OrthoDB" id="5195799at2"/>